<dbReference type="AlphaFoldDB" id="T0YU04"/>
<reference evidence="1" key="2">
    <citation type="journal article" date="2014" name="ISME J.">
        <title>Microbial stratification in low pH oxic and suboxic macroscopic growths along an acid mine drainage.</title>
        <authorList>
            <person name="Mendez-Garcia C."/>
            <person name="Mesa V."/>
            <person name="Sprenger R.R."/>
            <person name="Richter M."/>
            <person name="Diez M.S."/>
            <person name="Solano J."/>
            <person name="Bargiela R."/>
            <person name="Golyshina O.V."/>
            <person name="Manteca A."/>
            <person name="Ramos J.L."/>
            <person name="Gallego J.R."/>
            <person name="Llorente I."/>
            <person name="Martins Dos Santos V.A."/>
            <person name="Jensen O.N."/>
            <person name="Pelaez A.I."/>
            <person name="Sanchez J."/>
            <person name="Ferrer M."/>
        </authorList>
    </citation>
    <scope>NUCLEOTIDE SEQUENCE</scope>
</reference>
<protein>
    <submittedName>
        <fullName evidence="1">Transcriptional regulator</fullName>
    </submittedName>
</protein>
<proteinExistence type="predicted"/>
<evidence type="ECO:0000313" key="1">
    <source>
        <dbReference type="EMBL" id="EQD35367.1"/>
    </source>
</evidence>
<gene>
    <name evidence="1" type="ORF">B2A_12413</name>
</gene>
<feature type="non-terminal residue" evidence="1">
    <location>
        <position position="172"/>
    </location>
</feature>
<organism evidence="1">
    <name type="scientific">mine drainage metagenome</name>
    <dbReference type="NCBI Taxonomy" id="410659"/>
    <lineage>
        <taxon>unclassified sequences</taxon>
        <taxon>metagenomes</taxon>
        <taxon>ecological metagenomes</taxon>
    </lineage>
</organism>
<reference evidence="1" key="1">
    <citation type="submission" date="2013-08" db="EMBL/GenBank/DDBJ databases">
        <authorList>
            <person name="Mendez C."/>
            <person name="Richter M."/>
            <person name="Ferrer M."/>
            <person name="Sanchez J."/>
        </authorList>
    </citation>
    <scope>NUCLEOTIDE SEQUENCE</scope>
</reference>
<sequence length="172" mass="19948">MTIADEITNAFKNFKTFTFNDVRILLSSKQKGISDKTIQVTLSRMVKNERVYKITKGVFSLERRDDIVGFAFAPFYYGGLAALMIRDLIDDQVKIEIMTTRRVKRSFVEVYGGSSVVVVHHIPKRYYFGFEDLKYGDMVVPVSNPEKTLIDLFYYKQRLSLQDYAEVLKSIK</sequence>
<dbReference type="EMBL" id="AUZZ01008953">
    <property type="protein sequence ID" value="EQD35367.1"/>
    <property type="molecule type" value="Genomic_DNA"/>
</dbReference>
<comment type="caution">
    <text evidence="1">The sequence shown here is derived from an EMBL/GenBank/DDBJ whole genome shotgun (WGS) entry which is preliminary data.</text>
</comment>
<name>T0YU04_9ZZZZ</name>
<accession>T0YU04</accession>